<name>A0A8S1MB66_9CILI</name>
<reference evidence="1" key="1">
    <citation type="submission" date="2021-01" db="EMBL/GenBank/DDBJ databases">
        <authorList>
            <consortium name="Genoscope - CEA"/>
            <person name="William W."/>
        </authorList>
    </citation>
    <scope>NUCLEOTIDE SEQUENCE</scope>
</reference>
<keyword evidence="2" id="KW-1185">Reference proteome</keyword>
<dbReference type="AlphaFoldDB" id="A0A8S1MB66"/>
<accession>A0A8S1MB66</accession>
<evidence type="ECO:0000313" key="1">
    <source>
        <dbReference type="EMBL" id="CAD8074983.1"/>
    </source>
</evidence>
<dbReference type="EMBL" id="CAJJDN010000032">
    <property type="protein sequence ID" value="CAD8074983.1"/>
    <property type="molecule type" value="Genomic_DNA"/>
</dbReference>
<sequence length="97" mass="11607">MKIKITRQIMKEPPKLQIMFKYEKLNSKNSRKNIVKLKKIGFYIYRIGFITEKAKGTVQFWSLIQCSILQVRISTYQQCMLVQYPNIFPYPQLSILK</sequence>
<gene>
    <name evidence="1" type="ORF">PSON_ATCC_30995.1.T0320377</name>
</gene>
<dbReference type="Proteomes" id="UP000692954">
    <property type="component" value="Unassembled WGS sequence"/>
</dbReference>
<comment type="caution">
    <text evidence="1">The sequence shown here is derived from an EMBL/GenBank/DDBJ whole genome shotgun (WGS) entry which is preliminary data.</text>
</comment>
<protein>
    <submittedName>
        <fullName evidence="1">Uncharacterized protein</fullName>
    </submittedName>
</protein>
<proteinExistence type="predicted"/>
<evidence type="ECO:0000313" key="2">
    <source>
        <dbReference type="Proteomes" id="UP000692954"/>
    </source>
</evidence>
<organism evidence="1 2">
    <name type="scientific">Paramecium sonneborni</name>
    <dbReference type="NCBI Taxonomy" id="65129"/>
    <lineage>
        <taxon>Eukaryota</taxon>
        <taxon>Sar</taxon>
        <taxon>Alveolata</taxon>
        <taxon>Ciliophora</taxon>
        <taxon>Intramacronucleata</taxon>
        <taxon>Oligohymenophorea</taxon>
        <taxon>Peniculida</taxon>
        <taxon>Parameciidae</taxon>
        <taxon>Paramecium</taxon>
    </lineage>
</organism>